<dbReference type="PANTHER" id="PTHR11941">
    <property type="entry name" value="ENOYL-COA HYDRATASE-RELATED"/>
    <property type="match status" value="1"/>
</dbReference>
<dbReference type="EMBL" id="JAWMAJ010000058">
    <property type="protein sequence ID" value="MDV7218084.1"/>
    <property type="molecule type" value="Genomic_DNA"/>
</dbReference>
<dbReference type="InterPro" id="IPR029045">
    <property type="entry name" value="ClpP/crotonase-like_dom_sf"/>
</dbReference>
<dbReference type="Gene3D" id="3.90.226.10">
    <property type="entry name" value="2-enoyl-CoA Hydratase, Chain A, domain 1"/>
    <property type="match status" value="1"/>
</dbReference>
<gene>
    <name evidence="5" type="ORF">R5A26_19235</name>
</gene>
<organism evidence="5 6">
    <name type="scientific">Streptomyces prunicolor</name>
    <dbReference type="NCBI Taxonomy" id="67348"/>
    <lineage>
        <taxon>Bacteria</taxon>
        <taxon>Bacillati</taxon>
        <taxon>Actinomycetota</taxon>
        <taxon>Actinomycetes</taxon>
        <taxon>Kitasatosporales</taxon>
        <taxon>Streptomycetaceae</taxon>
        <taxon>Streptomyces</taxon>
    </lineage>
</organism>
<proteinExistence type="inferred from homology"/>
<dbReference type="CDD" id="cd06558">
    <property type="entry name" value="crotonase-like"/>
    <property type="match status" value="1"/>
</dbReference>
<dbReference type="Pfam" id="PF00378">
    <property type="entry name" value="ECH_1"/>
    <property type="match status" value="1"/>
</dbReference>
<dbReference type="PANTHER" id="PTHR11941:SF169">
    <property type="entry name" value="(7AS)-7A-METHYL-1,5-DIOXO-2,3,5,6,7,7A-HEXAHYDRO-1H-INDENE-CARBOXYL-COA HYDROLASE"/>
    <property type="match status" value="1"/>
</dbReference>
<comment type="caution">
    <text evidence="5">The sequence shown here is derived from an EMBL/GenBank/DDBJ whole genome shotgun (WGS) entry which is preliminary data.</text>
</comment>
<sequence>MSEPSTTGQASAEHPVLVERLGHVMVITINRPDARNAVNEAVCLGVGDALEEADHDDDVRAVVLTGAGDKAFCAGADLKAILRGERIIPEGRELWGLAGYVGHYIGKPTIAAVNGAAIGGGTELALASDLVVAADTASFGLPEVKRGLVAGAGGAFRLAAQLPQRVGLEMLLTGDPISAQRALELHLVNRVVPAADVLETAVELAGRIAANAPLSVQATKRIALGHQGSQRPADAPLWELTTKELARVSGSADAVEGPRAFAEKRAPVWQGR</sequence>
<evidence type="ECO:0000313" key="6">
    <source>
        <dbReference type="Proteomes" id="UP001187346"/>
    </source>
</evidence>
<evidence type="ECO:0000256" key="3">
    <source>
        <dbReference type="ARBA" id="ARBA00023239"/>
    </source>
</evidence>
<dbReference type="Proteomes" id="UP001187346">
    <property type="component" value="Unassembled WGS sequence"/>
</dbReference>
<evidence type="ECO:0000256" key="1">
    <source>
        <dbReference type="ARBA" id="ARBA00005254"/>
    </source>
</evidence>
<evidence type="ECO:0000313" key="5">
    <source>
        <dbReference type="EMBL" id="MDV7218084.1"/>
    </source>
</evidence>
<accession>A0ABU4FBW3</accession>
<dbReference type="Gene3D" id="1.10.12.10">
    <property type="entry name" value="Lyase 2-enoyl-coa Hydratase, Chain A, domain 2"/>
    <property type="match status" value="1"/>
</dbReference>
<keyword evidence="3" id="KW-0456">Lyase</keyword>
<dbReference type="NCBIfam" id="NF006100">
    <property type="entry name" value="PRK08252.1"/>
    <property type="match status" value="1"/>
</dbReference>
<dbReference type="PROSITE" id="PS00166">
    <property type="entry name" value="ENOYL_COA_HYDRATASE"/>
    <property type="match status" value="1"/>
</dbReference>
<dbReference type="SUPFAM" id="SSF52096">
    <property type="entry name" value="ClpP/crotonase"/>
    <property type="match status" value="1"/>
</dbReference>
<dbReference type="InterPro" id="IPR001753">
    <property type="entry name" value="Enoyl-CoA_hydra/iso"/>
</dbReference>
<comment type="similarity">
    <text evidence="1 4">Belongs to the enoyl-CoA hydratase/isomerase family.</text>
</comment>
<protein>
    <submittedName>
        <fullName evidence="5">Crotonase/enoyl-CoA hydratase family protein</fullName>
    </submittedName>
</protein>
<keyword evidence="2" id="KW-0443">Lipid metabolism</keyword>
<keyword evidence="6" id="KW-1185">Reference proteome</keyword>
<evidence type="ECO:0000256" key="4">
    <source>
        <dbReference type="RuleBase" id="RU003707"/>
    </source>
</evidence>
<dbReference type="RefSeq" id="WP_317772257.1">
    <property type="nucleotide sequence ID" value="NZ_JAWMAJ010000058.1"/>
</dbReference>
<name>A0ABU4FBW3_9ACTN</name>
<reference evidence="5 6" key="1">
    <citation type="submission" date="2023-10" db="EMBL/GenBank/DDBJ databases">
        <title>Characterization of rhizosphere-enriched actinobacteria from wheat plants lab-grown on chernevaya soil.</title>
        <authorList>
            <person name="Tikhonova E.N."/>
            <person name="Konopkin A."/>
            <person name="Kravchenko I.K."/>
        </authorList>
    </citation>
    <scope>NUCLEOTIDE SEQUENCE [LARGE SCALE GENOMIC DNA]</scope>
    <source>
        <strain evidence="5 6">RR29</strain>
    </source>
</reference>
<dbReference type="InterPro" id="IPR018376">
    <property type="entry name" value="Enoyl-CoA_hyd/isom_CS"/>
</dbReference>
<evidence type="ECO:0000256" key="2">
    <source>
        <dbReference type="ARBA" id="ARBA00023098"/>
    </source>
</evidence>
<dbReference type="InterPro" id="IPR014748">
    <property type="entry name" value="Enoyl-CoA_hydra_C"/>
</dbReference>